<dbReference type="EMBL" id="JBBWWQ010000014">
    <property type="protein sequence ID" value="KAK8930473.1"/>
    <property type="molecule type" value="Genomic_DNA"/>
</dbReference>
<keyword evidence="6" id="KW-0805">Transcription regulation</keyword>
<dbReference type="FunFam" id="3.30.160.60:FF:000100">
    <property type="entry name" value="Zinc finger 45-like"/>
    <property type="match status" value="1"/>
</dbReference>
<dbReference type="InterPro" id="IPR051061">
    <property type="entry name" value="Zinc_finger_trans_reg"/>
</dbReference>
<keyword evidence="4 9" id="KW-0863">Zinc-finger</keyword>
<dbReference type="GO" id="GO:0005730">
    <property type="term" value="C:nucleolus"/>
    <property type="evidence" value="ECO:0007669"/>
    <property type="project" value="TreeGrafter"/>
</dbReference>
<dbReference type="PANTHER" id="PTHR46179:SF13">
    <property type="entry name" value="C2H2-TYPE DOMAIN-CONTAINING PROTEIN"/>
    <property type="match status" value="1"/>
</dbReference>
<proteinExistence type="predicted"/>
<evidence type="ECO:0000256" key="8">
    <source>
        <dbReference type="ARBA" id="ARBA00023242"/>
    </source>
</evidence>
<reference evidence="11 12" key="1">
    <citation type="journal article" date="2022" name="Nat. Plants">
        <title>Genomes of leafy and leafless Platanthera orchids illuminate the evolution of mycoheterotrophy.</title>
        <authorList>
            <person name="Li M.H."/>
            <person name="Liu K.W."/>
            <person name="Li Z."/>
            <person name="Lu H.C."/>
            <person name="Ye Q.L."/>
            <person name="Zhang D."/>
            <person name="Wang J.Y."/>
            <person name="Li Y.F."/>
            <person name="Zhong Z.M."/>
            <person name="Liu X."/>
            <person name="Yu X."/>
            <person name="Liu D.K."/>
            <person name="Tu X.D."/>
            <person name="Liu B."/>
            <person name="Hao Y."/>
            <person name="Liao X.Y."/>
            <person name="Jiang Y.T."/>
            <person name="Sun W.H."/>
            <person name="Chen J."/>
            <person name="Chen Y.Q."/>
            <person name="Ai Y."/>
            <person name="Zhai J.W."/>
            <person name="Wu S.S."/>
            <person name="Zhou Z."/>
            <person name="Hsiao Y.Y."/>
            <person name="Wu W.L."/>
            <person name="Chen Y.Y."/>
            <person name="Lin Y.F."/>
            <person name="Hsu J.L."/>
            <person name="Li C.Y."/>
            <person name="Wang Z.W."/>
            <person name="Zhao X."/>
            <person name="Zhong W.Y."/>
            <person name="Ma X.K."/>
            <person name="Ma L."/>
            <person name="Huang J."/>
            <person name="Chen G.Z."/>
            <person name="Huang M.Z."/>
            <person name="Huang L."/>
            <person name="Peng D.H."/>
            <person name="Luo Y.B."/>
            <person name="Zou S.Q."/>
            <person name="Chen S.P."/>
            <person name="Lan S."/>
            <person name="Tsai W.C."/>
            <person name="Van de Peer Y."/>
            <person name="Liu Z.J."/>
        </authorList>
    </citation>
    <scope>NUCLEOTIDE SEQUENCE [LARGE SCALE GENOMIC DNA]</scope>
    <source>
        <strain evidence="11">Lor287</strain>
    </source>
</reference>
<evidence type="ECO:0000256" key="9">
    <source>
        <dbReference type="PROSITE-ProRule" id="PRU00042"/>
    </source>
</evidence>
<dbReference type="Proteomes" id="UP001418222">
    <property type="component" value="Unassembled WGS sequence"/>
</dbReference>
<accession>A0AAP0G052</accession>
<keyword evidence="3" id="KW-0677">Repeat</keyword>
<dbReference type="AlphaFoldDB" id="A0AAP0G052"/>
<dbReference type="GO" id="GO:0008270">
    <property type="term" value="F:zinc ion binding"/>
    <property type="evidence" value="ECO:0007669"/>
    <property type="project" value="UniProtKB-KW"/>
</dbReference>
<dbReference type="GO" id="GO:0003700">
    <property type="term" value="F:DNA-binding transcription factor activity"/>
    <property type="evidence" value="ECO:0007669"/>
    <property type="project" value="TreeGrafter"/>
</dbReference>
<gene>
    <name evidence="11" type="ORF">KSP39_PZI016878</name>
</gene>
<comment type="subcellular location">
    <subcellularLocation>
        <location evidence="1">Nucleus</location>
    </subcellularLocation>
</comment>
<evidence type="ECO:0000256" key="2">
    <source>
        <dbReference type="ARBA" id="ARBA00022723"/>
    </source>
</evidence>
<dbReference type="Pfam" id="PF00096">
    <property type="entry name" value="zf-C2H2"/>
    <property type="match status" value="3"/>
</dbReference>
<evidence type="ECO:0000256" key="4">
    <source>
        <dbReference type="ARBA" id="ARBA00022771"/>
    </source>
</evidence>
<evidence type="ECO:0000256" key="3">
    <source>
        <dbReference type="ARBA" id="ARBA00022737"/>
    </source>
</evidence>
<organism evidence="11 12">
    <name type="scientific">Platanthera zijinensis</name>
    <dbReference type="NCBI Taxonomy" id="2320716"/>
    <lineage>
        <taxon>Eukaryota</taxon>
        <taxon>Viridiplantae</taxon>
        <taxon>Streptophyta</taxon>
        <taxon>Embryophyta</taxon>
        <taxon>Tracheophyta</taxon>
        <taxon>Spermatophyta</taxon>
        <taxon>Magnoliopsida</taxon>
        <taxon>Liliopsida</taxon>
        <taxon>Asparagales</taxon>
        <taxon>Orchidaceae</taxon>
        <taxon>Orchidoideae</taxon>
        <taxon>Orchideae</taxon>
        <taxon>Orchidinae</taxon>
        <taxon>Platanthera</taxon>
    </lineage>
</organism>
<dbReference type="GO" id="GO:0080084">
    <property type="term" value="F:5S rDNA binding"/>
    <property type="evidence" value="ECO:0007669"/>
    <property type="project" value="TreeGrafter"/>
</dbReference>
<comment type="caution">
    <text evidence="11">The sequence shown here is derived from an EMBL/GenBank/DDBJ whole genome shotgun (WGS) entry which is preliminary data.</text>
</comment>
<keyword evidence="2" id="KW-0479">Metal-binding</keyword>
<dbReference type="SUPFAM" id="SSF57667">
    <property type="entry name" value="beta-beta-alpha zinc fingers"/>
    <property type="match status" value="4"/>
</dbReference>
<feature type="domain" description="C2H2-type" evidence="10">
    <location>
        <begin position="96"/>
        <end position="125"/>
    </location>
</feature>
<feature type="domain" description="C2H2-type" evidence="10">
    <location>
        <begin position="22"/>
        <end position="50"/>
    </location>
</feature>
<feature type="domain" description="C2H2-type" evidence="10">
    <location>
        <begin position="125"/>
        <end position="155"/>
    </location>
</feature>
<dbReference type="InterPro" id="IPR036236">
    <property type="entry name" value="Znf_C2H2_sf"/>
</dbReference>
<dbReference type="Gene3D" id="3.30.160.60">
    <property type="entry name" value="Classic Zinc Finger"/>
    <property type="match status" value="4"/>
</dbReference>
<keyword evidence="5" id="KW-0862">Zinc</keyword>
<dbReference type="PROSITE" id="PS50157">
    <property type="entry name" value="ZINC_FINGER_C2H2_2"/>
    <property type="match status" value="6"/>
</dbReference>
<evidence type="ECO:0000256" key="6">
    <source>
        <dbReference type="ARBA" id="ARBA00023015"/>
    </source>
</evidence>
<evidence type="ECO:0000256" key="7">
    <source>
        <dbReference type="ARBA" id="ARBA00023163"/>
    </source>
</evidence>
<dbReference type="InterPro" id="IPR013087">
    <property type="entry name" value="Znf_C2H2_type"/>
</dbReference>
<keyword evidence="7" id="KW-0804">Transcription</keyword>
<evidence type="ECO:0000313" key="12">
    <source>
        <dbReference type="Proteomes" id="UP001418222"/>
    </source>
</evidence>
<evidence type="ECO:0000256" key="1">
    <source>
        <dbReference type="ARBA" id="ARBA00004123"/>
    </source>
</evidence>
<dbReference type="PANTHER" id="PTHR46179">
    <property type="entry name" value="ZINC FINGER PROTEIN"/>
    <property type="match status" value="1"/>
</dbReference>
<dbReference type="SMART" id="SM00355">
    <property type="entry name" value="ZnF_C2H2"/>
    <property type="match status" value="9"/>
</dbReference>
<keyword evidence="12" id="KW-1185">Reference proteome</keyword>
<evidence type="ECO:0000256" key="5">
    <source>
        <dbReference type="ARBA" id="ARBA00022833"/>
    </source>
</evidence>
<feature type="domain" description="C2H2-type" evidence="10">
    <location>
        <begin position="259"/>
        <end position="289"/>
    </location>
</feature>
<evidence type="ECO:0000259" key="10">
    <source>
        <dbReference type="PROSITE" id="PS50157"/>
    </source>
</evidence>
<sequence length="376" mass="43627">MMETSVKGNDEQCPIFRDIRRYYCEHCGICRSKKSLLRSHILSQHKDELDEAKLDEISAPKAGQKIRHICEECGASFWKPAYLMQHMRSHSAQRLFTCPLEDCLVSYRRKDHLNRHLLKHQGKVFNCPIDNCCLTFSFQCNMKRHVKELHDDESPCEVADCSPCSGEKKHVCGEPGCEKSFKYPSKLKKHAGSHVQLESVELYCGEPGCFKAFTNADCLKAHVQSFHKYIKCEVCCSQQLKKNIKRHRRMHEGFAREKIKCSFEGCEHEFSSKSNLSMHVKAAHQDLRPFSCRTSGCAQKFTYKHVRDNHELTHVYIQGDFLEADERRMSILRGGRKRQRITVETLMRKRIVSLDPPSVFDDGADYLRWMLSDDAE</sequence>
<keyword evidence="8" id="KW-0539">Nucleus</keyword>
<dbReference type="PROSITE" id="PS00028">
    <property type="entry name" value="ZINC_FINGER_C2H2_1"/>
    <property type="match status" value="7"/>
</dbReference>
<evidence type="ECO:0000313" key="11">
    <source>
        <dbReference type="EMBL" id="KAK8930473.1"/>
    </source>
</evidence>
<feature type="domain" description="C2H2-type" evidence="10">
    <location>
        <begin position="170"/>
        <end position="199"/>
    </location>
</feature>
<protein>
    <recommendedName>
        <fullName evidence="10">C2H2-type domain-containing protein</fullName>
    </recommendedName>
</protein>
<name>A0AAP0G052_9ASPA</name>
<feature type="domain" description="C2H2-type" evidence="10">
    <location>
        <begin position="68"/>
        <end position="95"/>
    </location>
</feature>
<dbReference type="GO" id="GO:0006357">
    <property type="term" value="P:regulation of transcription by RNA polymerase II"/>
    <property type="evidence" value="ECO:0007669"/>
    <property type="project" value="TreeGrafter"/>
</dbReference>